<keyword evidence="4" id="KW-1185">Reference proteome</keyword>
<dbReference type="EMBL" id="JBHSDU010000003">
    <property type="protein sequence ID" value="MFC4311118.1"/>
    <property type="molecule type" value="Genomic_DNA"/>
</dbReference>
<organism evidence="3 4">
    <name type="scientific">Steroidobacter flavus</name>
    <dbReference type="NCBI Taxonomy" id="1842136"/>
    <lineage>
        <taxon>Bacteria</taxon>
        <taxon>Pseudomonadati</taxon>
        <taxon>Pseudomonadota</taxon>
        <taxon>Gammaproteobacteria</taxon>
        <taxon>Steroidobacterales</taxon>
        <taxon>Steroidobacteraceae</taxon>
        <taxon>Steroidobacter</taxon>
    </lineage>
</organism>
<proteinExistence type="inferred from homology"/>
<sequence length="149" mass="17039">MYDARIEQAIVIDAPASVVWENLTRIELMKEWMGDPEMALEIETDWTVGHQIVISGFHHVRFKNRGRVVAFEPMQRLAYTHLSSLSRLPEVPGSYTMLEFTLAAVNRATALQFQASGFPTESIFKHLQFYWGGTLPVLKRTIEQRVSSV</sequence>
<name>A0ABV8SVX5_9GAMM</name>
<comment type="caution">
    <text evidence="3">The sequence shown here is derived from an EMBL/GenBank/DDBJ whole genome shotgun (WGS) entry which is preliminary data.</text>
</comment>
<protein>
    <submittedName>
        <fullName evidence="3">SRPBCC domain-containing protein</fullName>
    </submittedName>
</protein>
<evidence type="ECO:0000313" key="4">
    <source>
        <dbReference type="Proteomes" id="UP001595904"/>
    </source>
</evidence>
<dbReference type="Proteomes" id="UP001595904">
    <property type="component" value="Unassembled WGS sequence"/>
</dbReference>
<reference evidence="4" key="1">
    <citation type="journal article" date="2019" name="Int. J. Syst. Evol. Microbiol.">
        <title>The Global Catalogue of Microorganisms (GCM) 10K type strain sequencing project: providing services to taxonomists for standard genome sequencing and annotation.</title>
        <authorList>
            <consortium name="The Broad Institute Genomics Platform"/>
            <consortium name="The Broad Institute Genome Sequencing Center for Infectious Disease"/>
            <person name="Wu L."/>
            <person name="Ma J."/>
        </authorList>
    </citation>
    <scope>NUCLEOTIDE SEQUENCE [LARGE SCALE GENOMIC DNA]</scope>
    <source>
        <strain evidence="4">CGMCC 1.10759</strain>
    </source>
</reference>
<gene>
    <name evidence="3" type="ORF">ACFPN2_18620</name>
</gene>
<evidence type="ECO:0000313" key="3">
    <source>
        <dbReference type="EMBL" id="MFC4311118.1"/>
    </source>
</evidence>
<dbReference type="CDD" id="cd07814">
    <property type="entry name" value="SRPBCC_CalC_Aha1-like"/>
    <property type="match status" value="1"/>
</dbReference>
<dbReference type="Pfam" id="PF08327">
    <property type="entry name" value="AHSA1"/>
    <property type="match status" value="1"/>
</dbReference>
<feature type="domain" description="Activator of Hsp90 ATPase homologue 1/2-like C-terminal" evidence="2">
    <location>
        <begin position="13"/>
        <end position="142"/>
    </location>
</feature>
<dbReference type="InterPro" id="IPR023393">
    <property type="entry name" value="START-like_dom_sf"/>
</dbReference>
<evidence type="ECO:0000256" key="1">
    <source>
        <dbReference type="ARBA" id="ARBA00006817"/>
    </source>
</evidence>
<dbReference type="SUPFAM" id="SSF55961">
    <property type="entry name" value="Bet v1-like"/>
    <property type="match status" value="1"/>
</dbReference>
<dbReference type="RefSeq" id="WP_380599171.1">
    <property type="nucleotide sequence ID" value="NZ_JBHSDU010000003.1"/>
</dbReference>
<evidence type="ECO:0000259" key="2">
    <source>
        <dbReference type="Pfam" id="PF08327"/>
    </source>
</evidence>
<comment type="similarity">
    <text evidence="1">Belongs to the AHA1 family.</text>
</comment>
<accession>A0ABV8SVX5</accession>
<dbReference type="Gene3D" id="3.30.530.20">
    <property type="match status" value="1"/>
</dbReference>
<dbReference type="InterPro" id="IPR013538">
    <property type="entry name" value="ASHA1/2-like_C"/>
</dbReference>